<dbReference type="InterPro" id="IPR013783">
    <property type="entry name" value="Ig-like_fold"/>
</dbReference>
<dbReference type="InterPro" id="IPR000483">
    <property type="entry name" value="Cys-rich_flank_reg_C"/>
</dbReference>
<dbReference type="PROSITE" id="PS51212">
    <property type="entry name" value="WSC"/>
    <property type="match status" value="1"/>
</dbReference>
<evidence type="ECO:0000259" key="14">
    <source>
        <dbReference type="PROSITE" id="PS50093"/>
    </source>
</evidence>
<dbReference type="InterPro" id="IPR000601">
    <property type="entry name" value="PKD_dom"/>
</dbReference>
<organism evidence="19 20">
    <name type="scientific">Aldrovandia affinis</name>
    <dbReference type="NCBI Taxonomy" id="143900"/>
    <lineage>
        <taxon>Eukaryota</taxon>
        <taxon>Metazoa</taxon>
        <taxon>Chordata</taxon>
        <taxon>Craniata</taxon>
        <taxon>Vertebrata</taxon>
        <taxon>Euteleostomi</taxon>
        <taxon>Actinopterygii</taxon>
        <taxon>Neopterygii</taxon>
        <taxon>Teleostei</taxon>
        <taxon>Notacanthiformes</taxon>
        <taxon>Halosauridae</taxon>
        <taxon>Aldrovandia</taxon>
    </lineage>
</organism>
<keyword evidence="5" id="KW-0732">Signal</keyword>
<dbReference type="SMART" id="SM00089">
    <property type="entry name" value="PKD"/>
    <property type="match status" value="15"/>
</dbReference>
<evidence type="ECO:0000256" key="1">
    <source>
        <dbReference type="ARBA" id="ARBA00004141"/>
    </source>
</evidence>
<dbReference type="InterPro" id="IPR022409">
    <property type="entry name" value="PKD/Chitinase_dom"/>
</dbReference>
<protein>
    <recommendedName>
        <fullName evidence="21">Polycystin-1</fullName>
    </recommendedName>
</protein>
<feature type="domain" description="PKD" evidence="14">
    <location>
        <begin position="1221"/>
        <end position="1267"/>
    </location>
</feature>
<evidence type="ECO:0000256" key="11">
    <source>
        <dbReference type="PROSITE-ProRule" id="PRU00152"/>
    </source>
</evidence>
<keyword evidence="9" id="KW-1015">Disulfide bond</keyword>
<keyword evidence="10" id="KW-0325">Glycoprotein</keyword>
<feature type="domain" description="PKD" evidence="14">
    <location>
        <begin position="1295"/>
        <end position="1368"/>
    </location>
</feature>
<dbReference type="PROSITE" id="PS50041">
    <property type="entry name" value="C_TYPE_LECTIN_2"/>
    <property type="match status" value="1"/>
</dbReference>
<dbReference type="SMART" id="SM00321">
    <property type="entry name" value="WSC"/>
    <property type="match status" value="1"/>
</dbReference>
<gene>
    <name evidence="19" type="ORF">AAFF_G00215280</name>
</gene>
<evidence type="ECO:0000259" key="13">
    <source>
        <dbReference type="PROSITE" id="PS50041"/>
    </source>
</evidence>
<keyword evidence="7 12" id="KW-1133">Transmembrane helix</keyword>
<evidence type="ECO:0000256" key="6">
    <source>
        <dbReference type="ARBA" id="ARBA00022737"/>
    </source>
</evidence>
<evidence type="ECO:0000256" key="9">
    <source>
        <dbReference type="ARBA" id="ARBA00023157"/>
    </source>
</evidence>
<dbReference type="InterPro" id="IPR002859">
    <property type="entry name" value="PKD/REJ-like"/>
</dbReference>
<dbReference type="CDD" id="cd00146">
    <property type="entry name" value="PKD"/>
    <property type="match status" value="10"/>
</dbReference>
<evidence type="ECO:0000259" key="16">
    <source>
        <dbReference type="PROSITE" id="PS50221"/>
    </source>
</evidence>
<dbReference type="NCBIfam" id="TIGR00864">
    <property type="entry name" value="PCC"/>
    <property type="match status" value="1"/>
</dbReference>
<feature type="domain" description="REJ" evidence="17">
    <location>
        <begin position="2132"/>
        <end position="2830"/>
    </location>
</feature>
<dbReference type="InterPro" id="IPR016186">
    <property type="entry name" value="C-type_lectin-like/link_sf"/>
</dbReference>
<evidence type="ECO:0000256" key="12">
    <source>
        <dbReference type="SAM" id="Phobius"/>
    </source>
</evidence>
<dbReference type="PANTHER" id="PTHR46730:SF3">
    <property type="entry name" value="POLYCYSTIN-1"/>
    <property type="match status" value="1"/>
</dbReference>
<feature type="domain" description="PKD" evidence="14">
    <location>
        <begin position="1125"/>
        <end position="1200"/>
    </location>
</feature>
<dbReference type="Gene3D" id="2.60.60.20">
    <property type="entry name" value="PLAT/LH2 domain"/>
    <property type="match status" value="1"/>
</dbReference>
<evidence type="ECO:0000256" key="3">
    <source>
        <dbReference type="ARBA" id="ARBA00022614"/>
    </source>
</evidence>
<evidence type="ECO:0008006" key="21">
    <source>
        <dbReference type="Google" id="ProtNLM"/>
    </source>
</evidence>
<dbReference type="Pfam" id="PF02010">
    <property type="entry name" value="REJ"/>
    <property type="match status" value="1"/>
</dbReference>
<proteinExistence type="inferred from homology"/>
<dbReference type="Proteomes" id="UP001221898">
    <property type="component" value="Unassembled WGS sequence"/>
</dbReference>
<dbReference type="InterPro" id="IPR001304">
    <property type="entry name" value="C-type_lectin-like"/>
</dbReference>
<dbReference type="Pfam" id="PF13855">
    <property type="entry name" value="LRR_8"/>
    <property type="match status" value="1"/>
</dbReference>
<dbReference type="Pfam" id="PF00801">
    <property type="entry name" value="PKD"/>
    <property type="match status" value="13"/>
</dbReference>
<dbReference type="SMART" id="SM00082">
    <property type="entry name" value="LRRCT"/>
    <property type="match status" value="1"/>
</dbReference>
<evidence type="ECO:0000313" key="19">
    <source>
        <dbReference type="EMBL" id="KAJ8383686.1"/>
    </source>
</evidence>
<feature type="domain" description="WSC" evidence="18">
    <location>
        <begin position="156"/>
        <end position="253"/>
    </location>
</feature>
<dbReference type="InterPro" id="IPR001611">
    <property type="entry name" value="Leu-rich_rpt"/>
</dbReference>
<comment type="caution">
    <text evidence="11">Lacks conserved residue(s) required for the propagation of feature annotation.</text>
</comment>
<dbReference type="PROSITE" id="PS50221">
    <property type="entry name" value="GAIN_B"/>
    <property type="match status" value="1"/>
</dbReference>
<dbReference type="Pfam" id="PF01477">
    <property type="entry name" value="PLAT"/>
    <property type="match status" value="1"/>
</dbReference>
<feature type="transmembrane region" description="Helical" evidence="12">
    <location>
        <begin position="3594"/>
        <end position="3613"/>
    </location>
</feature>
<dbReference type="GO" id="GO:0005929">
    <property type="term" value="C:cilium"/>
    <property type="evidence" value="ECO:0007669"/>
    <property type="project" value="UniProtKB-ARBA"/>
</dbReference>
<evidence type="ECO:0000259" key="15">
    <source>
        <dbReference type="PROSITE" id="PS50095"/>
    </source>
</evidence>
<dbReference type="GO" id="GO:0006816">
    <property type="term" value="P:calcium ion transport"/>
    <property type="evidence" value="ECO:0007669"/>
    <property type="project" value="TreeGrafter"/>
</dbReference>
<dbReference type="InterPro" id="IPR003591">
    <property type="entry name" value="Leu-rich_rpt_typical-subtyp"/>
</dbReference>
<accession>A0AAD7RG55</accession>
<evidence type="ECO:0000256" key="4">
    <source>
        <dbReference type="ARBA" id="ARBA00022692"/>
    </source>
</evidence>
<feature type="transmembrane region" description="Helical" evidence="12">
    <location>
        <begin position="3283"/>
        <end position="3304"/>
    </location>
</feature>
<feature type="transmembrane region" description="Helical" evidence="12">
    <location>
        <begin position="3658"/>
        <end position="3674"/>
    </location>
</feature>
<feature type="domain" description="PKD" evidence="14">
    <location>
        <begin position="277"/>
        <end position="314"/>
    </location>
</feature>
<dbReference type="SUPFAM" id="SSF49299">
    <property type="entry name" value="PKD domain"/>
    <property type="match status" value="12"/>
</dbReference>
<feature type="domain" description="PKD" evidence="14">
    <location>
        <begin position="1472"/>
        <end position="1536"/>
    </location>
</feature>
<name>A0AAD7RG55_9TELE</name>
<dbReference type="PRINTS" id="PR00500">
    <property type="entry name" value="POLYCYSTIN1"/>
</dbReference>
<dbReference type="PROSITE" id="PS50093">
    <property type="entry name" value="PKD"/>
    <property type="match status" value="8"/>
</dbReference>
<dbReference type="SMART" id="SM00303">
    <property type="entry name" value="GPS"/>
    <property type="match status" value="1"/>
</dbReference>
<feature type="transmembrane region" description="Helical" evidence="12">
    <location>
        <begin position="3324"/>
        <end position="3346"/>
    </location>
</feature>
<dbReference type="InterPro" id="IPR014010">
    <property type="entry name" value="REJ_dom"/>
</dbReference>
<evidence type="ECO:0000256" key="7">
    <source>
        <dbReference type="ARBA" id="ARBA00022989"/>
    </source>
</evidence>
<keyword evidence="6" id="KW-0677">Repeat</keyword>
<dbReference type="InterPro" id="IPR000203">
    <property type="entry name" value="GPS"/>
</dbReference>
<evidence type="ECO:0000256" key="10">
    <source>
        <dbReference type="ARBA" id="ARBA00023180"/>
    </source>
</evidence>
<dbReference type="SMART" id="SM00034">
    <property type="entry name" value="CLECT"/>
    <property type="match status" value="1"/>
</dbReference>
<dbReference type="PROSITE" id="PS51111">
    <property type="entry name" value="REJ"/>
    <property type="match status" value="1"/>
</dbReference>
<feature type="domain" description="PKD" evidence="14">
    <location>
        <begin position="1035"/>
        <end position="1107"/>
    </location>
</feature>
<dbReference type="SUPFAM" id="SSF56436">
    <property type="entry name" value="C-type lectin-like"/>
    <property type="match status" value="1"/>
</dbReference>
<dbReference type="PANTHER" id="PTHR46730">
    <property type="entry name" value="POLYCYSTIN-1"/>
    <property type="match status" value="1"/>
</dbReference>
<dbReference type="FunFam" id="2.60.40.10:FF:001724">
    <property type="entry name" value="Polycystin 1, transient receptor potential channel-interacting"/>
    <property type="match status" value="1"/>
</dbReference>
<dbReference type="InterPro" id="IPR042060">
    <property type="entry name" value="PLAT_polycystin1"/>
</dbReference>
<evidence type="ECO:0000259" key="17">
    <source>
        <dbReference type="PROSITE" id="PS51111"/>
    </source>
</evidence>
<dbReference type="PROSITE" id="PS51450">
    <property type="entry name" value="LRR"/>
    <property type="match status" value="1"/>
</dbReference>
<dbReference type="SUPFAM" id="SSF49723">
    <property type="entry name" value="Lipase/lipooxygenase domain (PLAT/LH2 domain)"/>
    <property type="match status" value="1"/>
</dbReference>
<feature type="transmembrane region" description="Helical" evidence="12">
    <location>
        <begin position="3567"/>
        <end position="3588"/>
    </location>
</feature>
<feature type="domain" description="PKD" evidence="14">
    <location>
        <begin position="1391"/>
        <end position="1452"/>
    </location>
</feature>
<dbReference type="InterPro" id="IPR036392">
    <property type="entry name" value="PLAT/LH2_dom_sf"/>
</dbReference>
<dbReference type="SMART" id="SM00369">
    <property type="entry name" value="LRR_TYP"/>
    <property type="match status" value="2"/>
</dbReference>
<dbReference type="InterPro" id="IPR001024">
    <property type="entry name" value="PLAT/LH2_dom"/>
</dbReference>
<comment type="subcellular location">
    <subcellularLocation>
        <location evidence="1">Membrane</location>
        <topology evidence="1">Multi-pass membrane protein</topology>
    </subcellularLocation>
</comment>
<dbReference type="InterPro" id="IPR035986">
    <property type="entry name" value="PKD_dom_sf"/>
</dbReference>
<evidence type="ECO:0000256" key="5">
    <source>
        <dbReference type="ARBA" id="ARBA00022729"/>
    </source>
</evidence>
<feature type="domain" description="C-type lectin" evidence="13">
    <location>
        <begin position="390"/>
        <end position="503"/>
    </location>
</feature>
<dbReference type="SMART" id="SM00308">
    <property type="entry name" value="LH2"/>
    <property type="match status" value="1"/>
</dbReference>
<dbReference type="InterPro" id="IPR000434">
    <property type="entry name" value="PC1"/>
</dbReference>
<feature type="transmembrane region" description="Helical" evidence="12">
    <location>
        <begin position="3073"/>
        <end position="3097"/>
    </location>
</feature>
<dbReference type="EMBL" id="JAINUG010000287">
    <property type="protein sequence ID" value="KAJ8383686.1"/>
    <property type="molecule type" value="Genomic_DNA"/>
</dbReference>
<keyword evidence="3" id="KW-0433">Leucine-rich repeat</keyword>
<keyword evidence="4 12" id="KW-0812">Transmembrane</keyword>
<dbReference type="InterPro" id="IPR002889">
    <property type="entry name" value="WSC_carb-bd"/>
</dbReference>
<feature type="domain" description="PLAT" evidence="15">
    <location>
        <begin position="3120"/>
        <end position="3235"/>
    </location>
</feature>
<dbReference type="FunFam" id="2.60.40.10:FF:002088">
    <property type="entry name" value="Polycystic kidney disease 1a"/>
    <property type="match status" value="1"/>
</dbReference>
<keyword evidence="8 12" id="KW-0472">Membrane</keyword>
<dbReference type="CDD" id="cd00037">
    <property type="entry name" value="CLECT"/>
    <property type="match status" value="1"/>
</dbReference>
<comment type="similarity">
    <text evidence="2">Belongs to the polycystin family.</text>
</comment>
<comment type="caution">
    <text evidence="19">The sequence shown here is derived from an EMBL/GenBank/DDBJ whole genome shotgun (WGS) entry which is preliminary data.</text>
</comment>
<sequence>MPLISDLRPAVLFQQGFVSEVGRREQRPPWDLSRNRISSVDANLFDRLTSLKELYLQGNRITVLPRGIFGCGTLSVLDLSNNQISTLEERICDKLFNLTEINLSWNPFVCDCKLFRLVSWLQERGVHVRRAESMQCVKPLELKNQPVLNISLLTCGLNYAACLPDSHTGVNELVIFTDSSPGNYSRESCNALCFRTAQRYGGLGEQRECLCSTNSEPNFISESQCSAACADPQVMKECGWTVAHDVFPVVFLASFRGPRRFSVHAEAQLAVGSSVLPSALSWDFGDRTPWVNTTQQAVRHKYALPGDYAARVTLWSANKEITVAGKVQVTLPPSLELHCPAEVVANHSVDVRLVNWGGVGVAVDWRILQEGNETAKAMPHCPPDGLLVPESSHCYQLIPGEFSWAEARRQCSAHGGDLAVVRTAEIRSLLAQRVTQERGVWLGLSDADTPGSLRWTNGSESSEGEGGARDRATLVPGNVCVSLDAAGLTSSHPCSTKRAFVCEFRPQVRVPDAGVFMVGSAVFHTDRPLSSPVTQLSAPEAPAGPVELLMFPALGFLWDGRLSSLEFVTRDLSGGAQVRFQVYRPQCQELGQYLLLPGCGDLCAPIAVCQDLEVNGTVEPCPSQQQWCPFQDRCLPLSSPCPPTSCFNCSRADPLPLEASQPEYSLVEEVFFTLPPGASKHQLVREQISDIHVAAGDFIALQHDAGPGALLHCSADPSSPWRQSLLVLNQSDWINGTSDNVAGNSSWAEDQACLLRVLYTGREETPVPGQLLQAGLPNPGVYTFQVTSDDPDFPSEVSCSFRVVPPLGLTVIYPPNLNGTIYFPTNQTFLLAKVRSWHRAWAGWQGDNRTFPFLPSCPPELAPVVAECQWELQNDTLFAYVDLQLGDVASATTVVLTAHNEVTSTNLTVPVRVEEPLRGLKVTPHPNHRVLMETMVSFSADVEAGSNPVFKWTVDDKPHYTYYNAVLNVIYQNAAIYKLSVTAMNHVSDLTVHYNVTVDRMNPMVDLTVKGVPDIVTQGSSQTFTASVLVDVSVDATFRWSFGDGGYQVYHLKPPYNTSLFVPDPRAPQVTLEQNVTYIYAQPGEYTLLVSVSNKNDNVSQKIDVFVFSVLTVVEIETDPELLQAGRSTVFEAHPLPSPYGIVYTWSFGDGSTPLQGRERRVNHTFARSGVYNISVSINNTISYTSTYAEMLVSEEIRGLTASSSAPTELNTPTVVRAQVEAGNNVTWTFEMGDGKVLTVVEPQVEHRYIKDGNYTVNVTATNGVSSQWVTLVAQVFVLQVLWMEPSGCIQELTEITFNAFVSGNSSIYMYEWSFGDGTDNLTLHGTPSITHMFSSSGNYHLSLLLSSKVNKANYFAWVCVQPIIVNVSLVTQSSYTLLGEESRFTVSAFPEFDYTYFWDFGTNNSAVRGHNEMAFTYKNPGQYLVMVTVLNNISFSNNTSLIEVQETVGLVVIQHNGTKSNNLALHKPYMFTAWASSSNVDYVWDFGDRSVLTGRNVTHAYSVSGDFVISLNGTNQVSGNSTELQVSVITPIRGLTVNASMINVPLNTSVHFEAHLEQGDGVHYSWTLRCTPIPTSTHTIFYTFRSVGTFNIIVTAENEISSMQASIFIFVQRELDGLQIVAEELGEGCCFATNRVLHLQAALREGTNVSFSWNLLKDQEVITKPNGKNTEVNFSLPGPCMVFLKATNLLGQISVNRTIQFLDPVSTVSLDATPNPVAVNSSTNMTVFVSGGSDLMYRWSADGVPLPWFSPSVQHRFESPGLKLVRVEVSNDVSSEETSEWISVQEPISGVTFTATEVTEQNFVATGTNVSLAGEYEVGTNISWTWYLPCTVKMGQQVTCLFPAAGVFTVTLNATNDVSAEATSRDFTVQDKVEGLELKVNKSIVALRENVEFSIGITAGNSVSFVLSISGDATVEVQNLTYTHQFTRVDTYVVNLTAHNQISSERVSLVVKVMEPISMLTMVNCCEAAIPVGFTKSFSAEIQTGNRVTFLWTFDLHHGAKTTKIGKEVTYTPEKAGQLTIYLRAVNALGCQNVSKVIQVQNILTSGTLEAHPRDTFVNKTVGLRASASPRTTLASYQWNFGDGTGRQSSSYPSISHSFSRLGYYLVQVNISNLVSWAMAEVTISIRVLECDEPEVQLVQAPRLTVRRSQPNLVEASVDLKGCVRYGVEYLWEIFPSRLCLAPQGQGGIRLPAEVDTRRLQLSIPKMSLELGNYSMVFSLSYEGIPLRKTTCLQLSVVAGKLVPIIEGGTYRVWSKTQDLQLSAEQSYDPNLGPESQTLLTYLWECVNTSKGVSHCSSLNFGLGSNGPVLGVPESELEAEVTYTFRLTISKEGMTRESTTQMVQVQMGRIPMVSLECVSCKAQSIYEVSQSSYVYLAGTCSNCVDSYRGRWTATNLRNESLVLDASSTTTGNDGMNLVLRQGALRDGDSYVFSLHVTDDLMDREGVASIMLLRNLPPTGGSCSLQPDATQIRTLVDKVHFTCTGYADLDDTDTPLLYSLLVTRCSKSQCEEFCVYKGTSAEHATFLPPGFLPSRKVAVSVIVEDHQGAAITALNKSLEVILPEVPAPYDSLAHWLHNLTSTTLRDLLKQGDPQRVRELSLALITVLNEYEQIMTTAEVSRVERQHRVSVRSNITRALTALDLNTVSDIQQTSAALAQCTAVSREFICEECQNSTLNKLESMLEILQGDTRQGTVTPTEIADNILSIMGDLIHQVSQSPSQSEAEDKLSALSEQHPLRVAAKAYNLSSELMRILMHSRVLNEEPLVLRCTEMTAAGKRADPQSLLCYQDSASAPSATPADCLFSIPAAFNSSLGAAPRVVQIISQVESNPFPFNFVSNYTVSTEVASMEFQTENGTQIPITRLDEGQAITVAVANNSGGGGARAGSGTERLLLAGAANVSHCSSVIVRVSAGNSNRHAGLHIQLSFSPLADDAEETEDDPSITAYLHSSAWPNEYNCTQRKRISLSMLNGLDHKLYTFFLSPQSHDTTLDYYVNVTTGCGAGSPAVLLEAGVFSSLCQYFSERDKAWRSDGMAPLPETTADRAVCSTRHLTSFAASLFVPPNSVQFIMPKRSAGLSLVVLLTCAVGLLCYTVAAAILHKLDQLDLRRAAVVPLCGKDGLFKYEVQVKTGWARGAGTTAHIGISLYGRESRSGHRHLDCSGAFARNSLDIFHISTDTSLGSVWKIRVWHDNKGLSPAWRLQYVLVKDLQTGSSYYFLVEEWLSVDNERTDGRVEIEVEASAEADLRQLPRLLAWELQRAVSESHVWLSLWDRPPRSPFTRLQRATCCSVLLHLALLANAVWYATVADRTRSSAVVSRLSTVSGETLAVGLVSCVVVYPLYLLVLCLFRMARSKVPVEQLPPQVDQESLEIDDFLDNSVAGSSFLIFNGVPGETYSEETNVDLPTPSTKSLQRWGVGDWELAGNWPDLLSDPSVVGAGLPRLKRGQGSRHLGVDMALTPEEEEAGGYSHRNKYFTSSDEDLIKRILADGQLQVSRLCDPQQFFSQTDSEMADLSSIFGDKTEVILLQKLNEPLPAGAVRREPPKTAFTSRTVMADVCQQRRFPAWSGQVALVGSWTVLALSSSLAVWLGLGFSEKVALMWLISAISSFLASFFILEPLKVLAEGLYFTLVVRRLRPEEQDVLAREEARKVRVLHTMLKNFLLYMLFLLVVLLINYADSSRDAHSLQLRSQLQHRLHTPDFAGITRREEVWAWLSHSLLPLLLDRQALMQETGSLLLGAPRLRQIRA</sequence>
<dbReference type="Gene3D" id="2.60.40.10">
    <property type="entry name" value="Immunoglobulins"/>
    <property type="match status" value="8"/>
</dbReference>
<dbReference type="GO" id="GO:0005886">
    <property type="term" value="C:plasma membrane"/>
    <property type="evidence" value="ECO:0007669"/>
    <property type="project" value="TreeGrafter"/>
</dbReference>
<dbReference type="InterPro" id="IPR006228">
    <property type="entry name" value="Polycystin_cat"/>
</dbReference>
<dbReference type="Gene3D" id="3.10.100.10">
    <property type="entry name" value="Mannose-Binding Protein A, subunit A"/>
    <property type="match status" value="1"/>
</dbReference>
<evidence type="ECO:0000256" key="8">
    <source>
        <dbReference type="ARBA" id="ARBA00023136"/>
    </source>
</evidence>
<dbReference type="FunFam" id="2.60.60.20:FF:000012">
    <property type="entry name" value="polycystin-1 isoform X2"/>
    <property type="match status" value="1"/>
</dbReference>
<dbReference type="GO" id="GO:0005261">
    <property type="term" value="F:monoatomic cation channel activity"/>
    <property type="evidence" value="ECO:0007669"/>
    <property type="project" value="TreeGrafter"/>
</dbReference>
<dbReference type="InterPro" id="IPR057244">
    <property type="entry name" value="GAIN_B"/>
</dbReference>
<reference evidence="19" key="1">
    <citation type="journal article" date="2023" name="Science">
        <title>Genome structures resolve the early diversification of teleost fishes.</title>
        <authorList>
            <person name="Parey E."/>
            <person name="Louis A."/>
            <person name="Montfort J."/>
            <person name="Bouchez O."/>
            <person name="Roques C."/>
            <person name="Iampietro C."/>
            <person name="Lluch J."/>
            <person name="Castinel A."/>
            <person name="Donnadieu C."/>
            <person name="Desvignes T."/>
            <person name="Floi Bucao C."/>
            <person name="Jouanno E."/>
            <person name="Wen M."/>
            <person name="Mejri S."/>
            <person name="Dirks R."/>
            <person name="Jansen H."/>
            <person name="Henkel C."/>
            <person name="Chen W.J."/>
            <person name="Zahm M."/>
            <person name="Cabau C."/>
            <person name="Klopp C."/>
            <person name="Thompson A.W."/>
            <person name="Robinson-Rechavi M."/>
            <person name="Braasch I."/>
            <person name="Lecointre G."/>
            <person name="Bobe J."/>
            <person name="Postlethwait J.H."/>
            <person name="Berthelot C."/>
            <person name="Roest Crollius H."/>
            <person name="Guiguen Y."/>
        </authorList>
    </citation>
    <scope>NUCLEOTIDE SEQUENCE</scope>
    <source>
        <strain evidence="19">NC1722</strain>
    </source>
</reference>
<evidence type="ECO:0000313" key="20">
    <source>
        <dbReference type="Proteomes" id="UP001221898"/>
    </source>
</evidence>
<feature type="domain" description="GAIN-B" evidence="16">
    <location>
        <begin position="2889"/>
        <end position="3065"/>
    </location>
</feature>
<keyword evidence="20" id="KW-1185">Reference proteome</keyword>
<dbReference type="InterPro" id="IPR032675">
    <property type="entry name" value="LRR_dom_sf"/>
</dbReference>
<dbReference type="InterPro" id="IPR016187">
    <property type="entry name" value="CTDL_fold"/>
</dbReference>
<dbReference type="SUPFAM" id="SSF52058">
    <property type="entry name" value="L domain-like"/>
    <property type="match status" value="1"/>
</dbReference>
<dbReference type="Gene3D" id="3.80.10.10">
    <property type="entry name" value="Ribonuclease Inhibitor"/>
    <property type="match status" value="1"/>
</dbReference>
<evidence type="ECO:0000256" key="2">
    <source>
        <dbReference type="ARBA" id="ARBA00007200"/>
    </source>
</evidence>
<dbReference type="CDD" id="cd01752">
    <property type="entry name" value="PLAT_polycystin"/>
    <property type="match status" value="1"/>
</dbReference>
<dbReference type="Pfam" id="PF00059">
    <property type="entry name" value="Lectin_C"/>
    <property type="match status" value="1"/>
</dbReference>
<dbReference type="PROSITE" id="PS50095">
    <property type="entry name" value="PLAT"/>
    <property type="match status" value="1"/>
</dbReference>
<feature type="domain" description="PKD" evidence="14">
    <location>
        <begin position="2068"/>
        <end position="2129"/>
    </location>
</feature>
<evidence type="ECO:0000259" key="18">
    <source>
        <dbReference type="PROSITE" id="PS51212"/>
    </source>
</evidence>